<evidence type="ECO:0000313" key="8">
    <source>
        <dbReference type="Proteomes" id="UP000471120"/>
    </source>
</evidence>
<accession>A0A6P2CGJ2</accession>
<feature type="region of interest" description="Disordered" evidence="5">
    <location>
        <begin position="286"/>
        <end position="313"/>
    </location>
</feature>
<gene>
    <name evidence="7" type="ORF">DW322_09060</name>
</gene>
<dbReference type="GO" id="GO:0004497">
    <property type="term" value="F:monooxygenase activity"/>
    <property type="evidence" value="ECO:0007669"/>
    <property type="project" value="UniProtKB-KW"/>
</dbReference>
<dbReference type="AlphaFoldDB" id="A0A6P2CGJ2"/>
<dbReference type="SUPFAM" id="SSF51679">
    <property type="entry name" value="Bacterial luciferase-like"/>
    <property type="match status" value="1"/>
</dbReference>
<keyword evidence="3 7" id="KW-0560">Oxidoreductase</keyword>
<keyword evidence="4" id="KW-0503">Monooxygenase</keyword>
<dbReference type="EMBL" id="QRCM01000001">
    <property type="protein sequence ID" value="TXG90346.1"/>
    <property type="molecule type" value="Genomic_DNA"/>
</dbReference>
<protein>
    <submittedName>
        <fullName evidence="7">TIGR03619 family F420-dependent LLM class oxidoreductase</fullName>
        <ecNumber evidence="7">1.-.-.-</ecNumber>
    </submittedName>
</protein>
<evidence type="ECO:0000256" key="2">
    <source>
        <dbReference type="ARBA" id="ARBA00022643"/>
    </source>
</evidence>
<dbReference type="Proteomes" id="UP000471120">
    <property type="component" value="Unassembled WGS sequence"/>
</dbReference>
<keyword evidence="2" id="KW-0288">FMN</keyword>
<dbReference type="InterPro" id="IPR019921">
    <property type="entry name" value="Lucif-like_OxRdtase_Rv2161c"/>
</dbReference>
<dbReference type="Gene3D" id="3.20.20.30">
    <property type="entry name" value="Luciferase-like domain"/>
    <property type="match status" value="1"/>
</dbReference>
<organism evidence="7 8">
    <name type="scientific">Rhodococcus rhodnii</name>
    <dbReference type="NCBI Taxonomy" id="38312"/>
    <lineage>
        <taxon>Bacteria</taxon>
        <taxon>Bacillati</taxon>
        <taxon>Actinomycetota</taxon>
        <taxon>Actinomycetes</taxon>
        <taxon>Mycobacteriales</taxon>
        <taxon>Nocardiaceae</taxon>
        <taxon>Rhodococcus</taxon>
    </lineage>
</organism>
<evidence type="ECO:0000256" key="5">
    <source>
        <dbReference type="SAM" id="MobiDB-lite"/>
    </source>
</evidence>
<dbReference type="InterPro" id="IPR051260">
    <property type="entry name" value="Diverse_substr_monoxygenases"/>
</dbReference>
<dbReference type="EC" id="1.-.-.-" evidence="7"/>
<dbReference type="Pfam" id="PF00296">
    <property type="entry name" value="Bac_luciferase"/>
    <property type="match status" value="1"/>
</dbReference>
<proteinExistence type="predicted"/>
<dbReference type="InterPro" id="IPR036661">
    <property type="entry name" value="Luciferase-like_sf"/>
</dbReference>
<feature type="compositionally biased region" description="Basic and acidic residues" evidence="5">
    <location>
        <begin position="304"/>
        <end position="313"/>
    </location>
</feature>
<feature type="domain" description="Luciferase-like" evidence="6">
    <location>
        <begin position="12"/>
        <end position="230"/>
    </location>
</feature>
<keyword evidence="1" id="KW-0285">Flavoprotein</keyword>
<evidence type="ECO:0000256" key="3">
    <source>
        <dbReference type="ARBA" id="ARBA00023002"/>
    </source>
</evidence>
<dbReference type="InterPro" id="IPR011251">
    <property type="entry name" value="Luciferase-like_dom"/>
</dbReference>
<comment type="caution">
    <text evidence="7">The sequence shown here is derived from an EMBL/GenBank/DDBJ whole genome shotgun (WGS) entry which is preliminary data.</text>
</comment>
<reference evidence="7 8" key="1">
    <citation type="submission" date="2018-07" db="EMBL/GenBank/DDBJ databases">
        <title>Genome sequence of Rhodococcus rhodnii ATCC 35071 from Rhodnius prolixus.</title>
        <authorList>
            <person name="Patel V."/>
            <person name="Vogel K.J."/>
        </authorList>
    </citation>
    <scope>NUCLEOTIDE SEQUENCE [LARGE SCALE GENOMIC DNA]</scope>
    <source>
        <strain evidence="7 8">ATCC 35071</strain>
    </source>
</reference>
<dbReference type="RefSeq" id="WP_010837214.1">
    <property type="nucleotide sequence ID" value="NZ_QRCM01000001.1"/>
</dbReference>
<name>A0A6P2CGJ2_9NOCA</name>
<evidence type="ECO:0000313" key="7">
    <source>
        <dbReference type="EMBL" id="TXG90346.1"/>
    </source>
</evidence>
<dbReference type="PANTHER" id="PTHR30011:SF16">
    <property type="entry name" value="C2H2 FINGER DOMAIN TRANSCRIPTION FACTOR (EUROFUNG)-RELATED"/>
    <property type="match status" value="1"/>
</dbReference>
<dbReference type="GO" id="GO:0016705">
    <property type="term" value="F:oxidoreductase activity, acting on paired donors, with incorporation or reduction of molecular oxygen"/>
    <property type="evidence" value="ECO:0007669"/>
    <property type="project" value="InterPro"/>
</dbReference>
<evidence type="ECO:0000256" key="4">
    <source>
        <dbReference type="ARBA" id="ARBA00023033"/>
    </source>
</evidence>
<sequence>MRIGVATPIVTAHPATSRPWETTAGPDDLRRIARAADDLGYDHLGCSEHVAVPVAAGTERGTVYFDPVATLSHLAATTTRIRLATLVVVLGYHHPLEIAKRYGTLDVLSGGRVVLGVGVGSLREEFDLLGAEFAGRGDRADDALRALHASFGTPRPRYDGTHYSFADMEVRPHSAGAVPIWVGGRTLRSLRRAVDLGNGWVPFALSADETSTLLAKVETPPDFEVVLSCTVDPVREPDRTRTALDRLRDTGATVAKTSVIADDPAGFVDALVALRELAEPMGIAFAPAGGEVPPASRTTASRASDPRTEGAPA</sequence>
<evidence type="ECO:0000259" key="6">
    <source>
        <dbReference type="Pfam" id="PF00296"/>
    </source>
</evidence>
<evidence type="ECO:0000256" key="1">
    <source>
        <dbReference type="ARBA" id="ARBA00022630"/>
    </source>
</evidence>
<dbReference type="PANTHER" id="PTHR30011">
    <property type="entry name" value="ALKANESULFONATE MONOOXYGENASE-RELATED"/>
    <property type="match status" value="1"/>
</dbReference>
<dbReference type="NCBIfam" id="TIGR03619">
    <property type="entry name" value="F420_Rv2161c"/>
    <property type="match status" value="1"/>
</dbReference>